<keyword evidence="1" id="KW-0812">Transmembrane</keyword>
<dbReference type="NCBIfam" id="TIGR02833">
    <property type="entry name" value="spore_III_AB"/>
    <property type="match status" value="1"/>
</dbReference>
<evidence type="ECO:0000256" key="1">
    <source>
        <dbReference type="SAM" id="Phobius"/>
    </source>
</evidence>
<feature type="transmembrane region" description="Helical" evidence="1">
    <location>
        <begin position="155"/>
        <end position="171"/>
    </location>
</feature>
<dbReference type="Pfam" id="PF09548">
    <property type="entry name" value="Spore_III_AB"/>
    <property type="match status" value="1"/>
</dbReference>
<organism evidence="2 3">
    <name type="scientific">Clostridium cibarium</name>
    <dbReference type="NCBI Taxonomy" id="2762247"/>
    <lineage>
        <taxon>Bacteria</taxon>
        <taxon>Bacillati</taxon>
        <taxon>Bacillota</taxon>
        <taxon>Clostridia</taxon>
        <taxon>Eubacteriales</taxon>
        <taxon>Clostridiaceae</taxon>
        <taxon>Clostridium</taxon>
    </lineage>
</organism>
<sequence length="172" mass="19812">MFKIMLIIVILIFCTSVGYIYGESFRKRYVILKESYKCITILQNEVVFNNTPLPEAFMDVASKTKEPMNVLLNRVSEKLSKGTECDVYSAFKSEFTSLENDFFFAREDKSVLEDFVRSLGESGVYGQEKIFKLSLENLKINIEEAYELGKKNTKLYRYLGICIGVMISILLL</sequence>
<dbReference type="InterPro" id="IPR014198">
    <property type="entry name" value="Spore_III_AB"/>
</dbReference>
<comment type="caution">
    <text evidence="2">The sequence shown here is derived from an EMBL/GenBank/DDBJ whole genome shotgun (WGS) entry which is preliminary data.</text>
</comment>
<evidence type="ECO:0000313" key="3">
    <source>
        <dbReference type="Proteomes" id="UP000627781"/>
    </source>
</evidence>
<dbReference type="RefSeq" id="WP_143314351.1">
    <property type="nucleotide sequence ID" value="NZ_JACSRA010000002.1"/>
</dbReference>
<keyword evidence="3" id="KW-1185">Reference proteome</keyword>
<proteinExistence type="predicted"/>
<dbReference type="EMBL" id="JACSRA010000002">
    <property type="protein sequence ID" value="MBD7910021.1"/>
    <property type="molecule type" value="Genomic_DNA"/>
</dbReference>
<keyword evidence="1" id="KW-0472">Membrane</keyword>
<keyword evidence="1" id="KW-1133">Transmembrane helix</keyword>
<accession>A0ABR8PPD8</accession>
<protein>
    <submittedName>
        <fullName evidence="2">Stage III sporulation protein AB</fullName>
    </submittedName>
</protein>
<gene>
    <name evidence="2" type="primary">spoIIIAB</name>
    <name evidence="2" type="ORF">H9661_01515</name>
</gene>
<evidence type="ECO:0000313" key="2">
    <source>
        <dbReference type="EMBL" id="MBD7910021.1"/>
    </source>
</evidence>
<name>A0ABR8PPD8_9CLOT</name>
<reference evidence="2 3" key="1">
    <citation type="submission" date="2020-08" db="EMBL/GenBank/DDBJ databases">
        <title>A Genomic Blueprint of the Chicken Gut Microbiome.</title>
        <authorList>
            <person name="Gilroy R."/>
            <person name="Ravi A."/>
            <person name="Getino M."/>
            <person name="Pursley I."/>
            <person name="Horton D.L."/>
            <person name="Alikhan N.-F."/>
            <person name="Baker D."/>
            <person name="Gharbi K."/>
            <person name="Hall N."/>
            <person name="Watson M."/>
            <person name="Adriaenssens E.M."/>
            <person name="Foster-Nyarko E."/>
            <person name="Jarju S."/>
            <person name="Secka A."/>
            <person name="Antonio M."/>
            <person name="Oren A."/>
            <person name="Chaudhuri R."/>
            <person name="La Ragione R.M."/>
            <person name="Hildebrand F."/>
            <person name="Pallen M.J."/>
        </authorList>
    </citation>
    <scope>NUCLEOTIDE SEQUENCE [LARGE SCALE GENOMIC DNA]</scope>
    <source>
        <strain evidence="2 3">Sa3CVN1</strain>
    </source>
</reference>
<dbReference type="Proteomes" id="UP000627781">
    <property type="component" value="Unassembled WGS sequence"/>
</dbReference>
<dbReference type="PIRSF" id="PIRSF021435">
    <property type="entry name" value="SpoIIIAB"/>
    <property type="match status" value="1"/>
</dbReference>